<gene>
    <name evidence="2" type="ORF">OEA41_003206</name>
</gene>
<name>A0AAD9Z6J6_9LECA</name>
<dbReference type="AlphaFoldDB" id="A0AAD9Z6J6"/>
<keyword evidence="3" id="KW-1185">Reference proteome</keyword>
<comment type="caution">
    <text evidence="2">The sequence shown here is derived from an EMBL/GenBank/DDBJ whole genome shotgun (WGS) entry which is preliminary data.</text>
</comment>
<proteinExistence type="predicted"/>
<feature type="compositionally biased region" description="Low complexity" evidence="1">
    <location>
        <begin position="245"/>
        <end position="267"/>
    </location>
</feature>
<organism evidence="2 3">
    <name type="scientific">Lepraria neglecta</name>
    <dbReference type="NCBI Taxonomy" id="209136"/>
    <lineage>
        <taxon>Eukaryota</taxon>
        <taxon>Fungi</taxon>
        <taxon>Dikarya</taxon>
        <taxon>Ascomycota</taxon>
        <taxon>Pezizomycotina</taxon>
        <taxon>Lecanoromycetes</taxon>
        <taxon>OSLEUM clade</taxon>
        <taxon>Lecanoromycetidae</taxon>
        <taxon>Lecanorales</taxon>
        <taxon>Lecanorineae</taxon>
        <taxon>Stereocaulaceae</taxon>
        <taxon>Lepraria</taxon>
    </lineage>
</organism>
<feature type="region of interest" description="Disordered" evidence="1">
    <location>
        <begin position="236"/>
        <end position="267"/>
    </location>
</feature>
<sequence>MPSMVYALGELEHVYNKRNLKLRTNGSITLSSPQAFEIQFFTNLLDLESLVSSNTWVAGGNRLPIYFHISFDDIRISGLDISDVIEDLGVVLCNAEIWSQLCLKASFSLPGSEANAQCSTHQLVISLAGQPSSDASVKPPESLPCLCLESIDLIFEFSTCRRCRISSKVQHQGIAPEKDLEGTQAGENYLTQVEMDQHSDSTWPSLGPQFMNSQDRGLGLPWTSILSRNQYEHPWASSPSRSIAMSPMDSQDSISSSDTPISTTDRPPSLCASIFPQDYAVHEVKFEEVLKMLDASLHTMICGHMRGSVGGPVMSNDTGYPKLAEISPTLFSPGYAEAISRRDYLRSTIAHTMSGVHRRTRSINLRRTLERLLDIVPERSLEEDGIWSPGSGSSASTLSAAIHTRLWSLTQRRLFNPLSARKLKPLDASKRTSGRGEGSKIMLEESPIDGGDDEPLFDYPHSDLLLDSQGTLLEEDFGYNGNLFEGLDITEADDSHTMFEEFPLDTGNDKLPFDSQGGELLFESQGILVEEGSGQGGKLLEELDVTDADGFDEMLDEFPMDGGDDGPLFDSQDDDLLFESQRPFTDEEFGHSGMFSDELDAKEVNDSHDMLEEFLVDDGENEPLFDSQNSELFSDSQRTSMDEASGHGGNLLDKSNAMEAEDLEDELLMDGDNLVEDHVANKDIFWEEVDMEDGLSGSQDQRETTRTWGILDEHNHELLNDGTEDILEDQVFAVYGGCFAEDQSRGFSFQDEMLEDTEMGLAC</sequence>
<dbReference type="EMBL" id="JASNWA010000008">
    <property type="protein sequence ID" value="KAK3171122.1"/>
    <property type="molecule type" value="Genomic_DNA"/>
</dbReference>
<evidence type="ECO:0000256" key="1">
    <source>
        <dbReference type="SAM" id="MobiDB-lite"/>
    </source>
</evidence>
<reference evidence="2" key="1">
    <citation type="submission" date="2022-11" db="EMBL/GenBank/DDBJ databases">
        <title>Chromosomal genome sequence assembly and mating type (MAT) locus characterization of the leprose asexual lichenized fungus Lepraria neglecta (Nyl.) Erichsen.</title>
        <authorList>
            <person name="Allen J.L."/>
            <person name="Pfeffer B."/>
        </authorList>
    </citation>
    <scope>NUCLEOTIDE SEQUENCE</scope>
    <source>
        <strain evidence="2">Allen 5258</strain>
    </source>
</reference>
<protein>
    <submittedName>
        <fullName evidence="2">Uncharacterized protein</fullName>
    </submittedName>
</protein>
<dbReference type="Proteomes" id="UP001276659">
    <property type="component" value="Unassembled WGS sequence"/>
</dbReference>
<evidence type="ECO:0000313" key="3">
    <source>
        <dbReference type="Proteomes" id="UP001276659"/>
    </source>
</evidence>
<feature type="region of interest" description="Disordered" evidence="1">
    <location>
        <begin position="634"/>
        <end position="655"/>
    </location>
</feature>
<accession>A0AAD9Z6J6</accession>
<evidence type="ECO:0000313" key="2">
    <source>
        <dbReference type="EMBL" id="KAK3171122.1"/>
    </source>
</evidence>